<dbReference type="Proteomes" id="UP000217507">
    <property type="component" value="Chromosome"/>
</dbReference>
<protein>
    <recommendedName>
        <fullName evidence="1">Peptidoglycan binding-like domain-containing protein</fullName>
    </recommendedName>
</protein>
<evidence type="ECO:0000313" key="3">
    <source>
        <dbReference type="Proteomes" id="UP000217507"/>
    </source>
</evidence>
<dbReference type="AlphaFoldDB" id="A0A1Z4KKQ7"/>
<dbReference type="InterPro" id="IPR036366">
    <property type="entry name" value="PGBDSf"/>
</dbReference>
<dbReference type="Pfam" id="PF01471">
    <property type="entry name" value="PG_binding_1"/>
    <property type="match status" value="1"/>
</dbReference>
<sequence>MLMTGLLMTNQLASSNLPNLSVIQIDANKKNLIESQSYQLLSEAQAKSSDAIWKNNDSSGISATPQSHPQKNRIAKIKKMFAKNLGNFSELDSSASLKNKFAKRKNLIAKRRRVQFNFTKFKKSSFPNSQELARKQRNINNIVIASSQTLTNPISPNLSFSNSGVSVRVLQRLLVANGYPIPVDGVFGPVTEIAVKAFQEQQNLTVDGIVGVQTWYCLTTHSK</sequence>
<dbReference type="EMBL" id="AP018216">
    <property type="protein sequence ID" value="BAY69557.1"/>
    <property type="molecule type" value="Genomic_DNA"/>
</dbReference>
<dbReference type="InterPro" id="IPR036365">
    <property type="entry name" value="PGBD-like_sf"/>
</dbReference>
<proteinExistence type="predicted"/>
<dbReference type="SUPFAM" id="SSF47090">
    <property type="entry name" value="PGBD-like"/>
    <property type="match status" value="1"/>
</dbReference>
<organism evidence="2 3">
    <name type="scientific">Trichormus variabilis NIES-23</name>
    <dbReference type="NCBI Taxonomy" id="1973479"/>
    <lineage>
        <taxon>Bacteria</taxon>
        <taxon>Bacillati</taxon>
        <taxon>Cyanobacteriota</taxon>
        <taxon>Cyanophyceae</taxon>
        <taxon>Nostocales</taxon>
        <taxon>Nostocaceae</taxon>
        <taxon>Trichormus</taxon>
    </lineage>
</organism>
<dbReference type="Gene3D" id="1.10.101.10">
    <property type="entry name" value="PGBD-like superfamily/PGBD"/>
    <property type="match status" value="1"/>
</dbReference>
<evidence type="ECO:0000259" key="1">
    <source>
        <dbReference type="Pfam" id="PF01471"/>
    </source>
</evidence>
<reference evidence="2 3" key="1">
    <citation type="submission" date="2017-06" db="EMBL/GenBank/DDBJ databases">
        <title>Genome sequencing of cyanobaciteial culture collection at National Institute for Environmental Studies (NIES).</title>
        <authorList>
            <person name="Hirose Y."/>
            <person name="Shimura Y."/>
            <person name="Fujisawa T."/>
            <person name="Nakamura Y."/>
            <person name="Kawachi M."/>
        </authorList>
    </citation>
    <scope>NUCLEOTIDE SEQUENCE [LARGE SCALE GENOMIC DNA]</scope>
    <source>
        <strain evidence="2 3">NIES-23</strain>
    </source>
</reference>
<dbReference type="InterPro" id="IPR002477">
    <property type="entry name" value="Peptidoglycan-bd-like"/>
</dbReference>
<gene>
    <name evidence="2" type="ORF">NIES23_23510</name>
</gene>
<name>A0A1Z4KKQ7_ANAVA</name>
<feature type="domain" description="Peptidoglycan binding-like" evidence="1">
    <location>
        <begin position="164"/>
        <end position="218"/>
    </location>
</feature>
<accession>A0A1Z4KKQ7</accession>
<evidence type="ECO:0000313" key="2">
    <source>
        <dbReference type="EMBL" id="BAY69557.1"/>
    </source>
</evidence>